<protein>
    <recommendedName>
        <fullName evidence="2">dual-specificity kinase</fullName>
        <ecNumber evidence="2">2.7.12.1</ecNumber>
    </recommendedName>
</protein>
<feature type="region of interest" description="Disordered" evidence="12">
    <location>
        <begin position="1142"/>
        <end position="1200"/>
    </location>
</feature>
<comment type="catalytic activity">
    <reaction evidence="10">
        <text>L-tyrosyl-[protein] + ATP = O-phospho-L-tyrosyl-[protein] + ADP + H(+)</text>
        <dbReference type="Rhea" id="RHEA:10596"/>
        <dbReference type="Rhea" id="RHEA-COMP:10136"/>
        <dbReference type="Rhea" id="RHEA-COMP:20101"/>
        <dbReference type="ChEBI" id="CHEBI:15378"/>
        <dbReference type="ChEBI" id="CHEBI:30616"/>
        <dbReference type="ChEBI" id="CHEBI:46858"/>
        <dbReference type="ChEBI" id="CHEBI:61978"/>
        <dbReference type="ChEBI" id="CHEBI:456216"/>
        <dbReference type="EC" id="2.7.12.1"/>
    </reaction>
</comment>
<feature type="compositionally biased region" description="Low complexity" evidence="12">
    <location>
        <begin position="617"/>
        <end position="628"/>
    </location>
</feature>
<feature type="compositionally biased region" description="Low complexity" evidence="12">
    <location>
        <begin position="366"/>
        <end position="381"/>
    </location>
</feature>
<comment type="catalytic activity">
    <reaction evidence="8">
        <text>L-seryl-[protein] + ATP = O-phospho-L-seryl-[protein] + ADP + H(+)</text>
        <dbReference type="Rhea" id="RHEA:17989"/>
        <dbReference type="Rhea" id="RHEA-COMP:9863"/>
        <dbReference type="Rhea" id="RHEA-COMP:11604"/>
        <dbReference type="ChEBI" id="CHEBI:15378"/>
        <dbReference type="ChEBI" id="CHEBI:29999"/>
        <dbReference type="ChEBI" id="CHEBI:30616"/>
        <dbReference type="ChEBI" id="CHEBI:83421"/>
        <dbReference type="ChEBI" id="CHEBI:456216"/>
        <dbReference type="EC" id="2.7.12.1"/>
    </reaction>
</comment>
<feature type="compositionally biased region" description="Polar residues" evidence="12">
    <location>
        <begin position="77"/>
        <end position="87"/>
    </location>
</feature>
<feature type="compositionally biased region" description="Low complexity" evidence="12">
    <location>
        <begin position="1152"/>
        <end position="1165"/>
    </location>
</feature>
<feature type="compositionally biased region" description="Polar residues" evidence="12">
    <location>
        <begin position="158"/>
        <end position="182"/>
    </location>
</feature>
<dbReference type="PANTHER" id="PTHR24058">
    <property type="entry name" value="DUAL SPECIFICITY PROTEIN KINASE"/>
    <property type="match status" value="1"/>
</dbReference>
<dbReference type="PROSITE" id="PS00108">
    <property type="entry name" value="PROTEIN_KINASE_ST"/>
    <property type="match status" value="1"/>
</dbReference>
<evidence type="ECO:0000256" key="10">
    <source>
        <dbReference type="ARBA" id="ARBA00051680"/>
    </source>
</evidence>
<dbReference type="GO" id="GO:0005856">
    <property type="term" value="C:cytoskeleton"/>
    <property type="evidence" value="ECO:0007669"/>
    <property type="project" value="TreeGrafter"/>
</dbReference>
<feature type="compositionally biased region" description="Low complexity" evidence="12">
    <location>
        <begin position="19"/>
        <end position="28"/>
    </location>
</feature>
<evidence type="ECO:0000256" key="3">
    <source>
        <dbReference type="ARBA" id="ARBA00022527"/>
    </source>
</evidence>
<keyword evidence="3" id="KW-0723">Serine/threonine-protein kinase</keyword>
<feature type="compositionally biased region" description="Low complexity" evidence="12">
    <location>
        <begin position="120"/>
        <end position="138"/>
    </location>
</feature>
<dbReference type="InterPro" id="IPR008271">
    <property type="entry name" value="Ser/Thr_kinase_AS"/>
</dbReference>
<feature type="binding site" evidence="11">
    <location>
        <position position="865"/>
    </location>
    <ligand>
        <name>ATP</name>
        <dbReference type="ChEBI" id="CHEBI:30616"/>
    </ligand>
</feature>
<dbReference type="Proteomes" id="UP000723463">
    <property type="component" value="Unassembled WGS sequence"/>
</dbReference>
<comment type="caution">
    <text evidence="14">The sequence shown here is derived from an EMBL/GenBank/DDBJ whole genome shotgun (WGS) entry which is preliminary data.</text>
</comment>
<feature type="domain" description="Protein kinase" evidence="13">
    <location>
        <begin position="836"/>
        <end position="1132"/>
    </location>
</feature>
<dbReference type="InterPro" id="IPR017441">
    <property type="entry name" value="Protein_kinase_ATP_BS"/>
</dbReference>
<evidence type="ECO:0000313" key="14">
    <source>
        <dbReference type="EMBL" id="KAF9541985.1"/>
    </source>
</evidence>
<keyword evidence="7 11" id="KW-0067">ATP-binding</keyword>
<comment type="catalytic activity">
    <reaction evidence="9">
        <text>L-threonyl-[protein] + ATP = O-phospho-L-threonyl-[protein] + ADP + H(+)</text>
        <dbReference type="Rhea" id="RHEA:46608"/>
        <dbReference type="Rhea" id="RHEA-COMP:11060"/>
        <dbReference type="Rhea" id="RHEA-COMP:11605"/>
        <dbReference type="ChEBI" id="CHEBI:15378"/>
        <dbReference type="ChEBI" id="CHEBI:30013"/>
        <dbReference type="ChEBI" id="CHEBI:30616"/>
        <dbReference type="ChEBI" id="CHEBI:61977"/>
        <dbReference type="ChEBI" id="CHEBI:456216"/>
        <dbReference type="EC" id="2.7.12.1"/>
    </reaction>
</comment>
<dbReference type="InterPro" id="IPR050494">
    <property type="entry name" value="Ser_Thr_dual-spec_kinase"/>
</dbReference>
<dbReference type="Gene3D" id="3.30.200.20">
    <property type="entry name" value="Phosphorylase Kinase, domain 1"/>
    <property type="match status" value="1"/>
</dbReference>
<feature type="compositionally biased region" description="Polar residues" evidence="12">
    <location>
        <begin position="1"/>
        <end position="18"/>
    </location>
</feature>
<proteinExistence type="inferred from homology"/>
<dbReference type="InterPro" id="IPR000719">
    <property type="entry name" value="Prot_kinase_dom"/>
</dbReference>
<feature type="compositionally biased region" description="Low complexity" evidence="12">
    <location>
        <begin position="221"/>
        <end position="252"/>
    </location>
</feature>
<gene>
    <name evidence="14" type="ORF">EC957_002487</name>
</gene>
<feature type="compositionally biased region" description="Low complexity" evidence="12">
    <location>
        <begin position="515"/>
        <end position="542"/>
    </location>
</feature>
<feature type="compositionally biased region" description="Polar residues" evidence="12">
    <location>
        <begin position="635"/>
        <end position="650"/>
    </location>
</feature>
<feature type="region of interest" description="Disordered" evidence="12">
    <location>
        <begin position="1"/>
        <end position="339"/>
    </location>
</feature>
<dbReference type="GO" id="GO:0005737">
    <property type="term" value="C:cytoplasm"/>
    <property type="evidence" value="ECO:0007669"/>
    <property type="project" value="TreeGrafter"/>
</dbReference>
<feature type="region of interest" description="Disordered" evidence="12">
    <location>
        <begin position="1217"/>
        <end position="1241"/>
    </location>
</feature>
<evidence type="ECO:0000256" key="7">
    <source>
        <dbReference type="ARBA" id="ARBA00022840"/>
    </source>
</evidence>
<feature type="compositionally biased region" description="Gly residues" evidence="12">
    <location>
        <begin position="1276"/>
        <end position="1286"/>
    </location>
</feature>
<feature type="compositionally biased region" description="Low complexity" evidence="12">
    <location>
        <begin position="487"/>
        <end position="497"/>
    </location>
</feature>
<feature type="compositionally biased region" description="Polar residues" evidence="12">
    <location>
        <begin position="29"/>
        <end position="41"/>
    </location>
</feature>
<keyword evidence="4" id="KW-0808">Transferase</keyword>
<feature type="compositionally biased region" description="Polar residues" evidence="12">
    <location>
        <begin position="1295"/>
        <end position="1320"/>
    </location>
</feature>
<feature type="compositionally biased region" description="Basic and acidic residues" evidence="12">
    <location>
        <begin position="183"/>
        <end position="193"/>
    </location>
</feature>
<evidence type="ECO:0000256" key="5">
    <source>
        <dbReference type="ARBA" id="ARBA00022741"/>
    </source>
</evidence>
<dbReference type="FunFam" id="3.30.200.20:FF:000087">
    <property type="entry name" value="Dual specificity tyrosine-phosphorylation-regulated kinase 1A"/>
    <property type="match status" value="1"/>
</dbReference>
<accession>A0A9P6F562</accession>
<dbReference type="EC" id="2.7.12.1" evidence="2"/>
<keyword evidence="15" id="KW-1185">Reference proteome</keyword>
<name>A0A9P6F562_9FUNG</name>
<feature type="compositionally biased region" description="Polar residues" evidence="12">
    <location>
        <begin position="94"/>
        <end position="112"/>
    </location>
</feature>
<dbReference type="SMART" id="SM00220">
    <property type="entry name" value="S_TKc"/>
    <property type="match status" value="1"/>
</dbReference>
<dbReference type="GO" id="GO:0004712">
    <property type="term" value="F:protein serine/threonine/tyrosine kinase activity"/>
    <property type="evidence" value="ECO:0007669"/>
    <property type="project" value="UniProtKB-EC"/>
</dbReference>
<keyword evidence="5 11" id="KW-0547">Nucleotide-binding</keyword>
<evidence type="ECO:0000256" key="4">
    <source>
        <dbReference type="ARBA" id="ARBA00022679"/>
    </source>
</evidence>
<feature type="compositionally biased region" description="Low complexity" evidence="12">
    <location>
        <begin position="593"/>
        <end position="611"/>
    </location>
</feature>
<feature type="region of interest" description="Disordered" evidence="12">
    <location>
        <begin position="485"/>
        <end position="762"/>
    </location>
</feature>
<feature type="region of interest" description="Disordered" evidence="12">
    <location>
        <begin position="415"/>
        <end position="437"/>
    </location>
</feature>
<feature type="compositionally biased region" description="Polar residues" evidence="12">
    <location>
        <begin position="660"/>
        <end position="679"/>
    </location>
</feature>
<evidence type="ECO:0000256" key="9">
    <source>
        <dbReference type="ARBA" id="ARBA00049308"/>
    </source>
</evidence>
<feature type="compositionally biased region" description="Polar residues" evidence="12">
    <location>
        <begin position="688"/>
        <end position="737"/>
    </location>
</feature>
<dbReference type="Gene3D" id="1.10.510.10">
    <property type="entry name" value="Transferase(Phosphotransferase) domain 1"/>
    <property type="match status" value="1"/>
</dbReference>
<dbReference type="InterPro" id="IPR042521">
    <property type="entry name" value="DYRK"/>
</dbReference>
<dbReference type="Pfam" id="PF00069">
    <property type="entry name" value="Pkinase"/>
    <property type="match status" value="1"/>
</dbReference>
<feature type="compositionally biased region" description="Low complexity" evidence="12">
    <location>
        <begin position="1256"/>
        <end position="1275"/>
    </location>
</feature>
<evidence type="ECO:0000256" key="6">
    <source>
        <dbReference type="ARBA" id="ARBA00022777"/>
    </source>
</evidence>
<feature type="compositionally biased region" description="Low complexity" evidence="12">
    <location>
        <begin position="309"/>
        <end position="334"/>
    </location>
</feature>
<dbReference type="SUPFAM" id="SSF103515">
    <property type="entry name" value="Autotransporter"/>
    <property type="match status" value="1"/>
</dbReference>
<dbReference type="InterPro" id="IPR036709">
    <property type="entry name" value="Autotransporte_beta_dom_sf"/>
</dbReference>
<organism evidence="14 15">
    <name type="scientific">Mortierella hygrophila</name>
    <dbReference type="NCBI Taxonomy" id="979708"/>
    <lineage>
        <taxon>Eukaryota</taxon>
        <taxon>Fungi</taxon>
        <taxon>Fungi incertae sedis</taxon>
        <taxon>Mucoromycota</taxon>
        <taxon>Mortierellomycotina</taxon>
        <taxon>Mortierellomycetes</taxon>
        <taxon>Mortierellales</taxon>
        <taxon>Mortierellaceae</taxon>
        <taxon>Mortierella</taxon>
    </lineage>
</organism>
<dbReference type="SUPFAM" id="SSF56112">
    <property type="entry name" value="Protein kinase-like (PK-like)"/>
    <property type="match status" value="1"/>
</dbReference>
<evidence type="ECO:0000256" key="12">
    <source>
        <dbReference type="SAM" id="MobiDB-lite"/>
    </source>
</evidence>
<evidence type="ECO:0000313" key="15">
    <source>
        <dbReference type="Proteomes" id="UP000723463"/>
    </source>
</evidence>
<comment type="similarity">
    <text evidence="1">Belongs to the protein kinase superfamily. CMGC Ser/Thr protein kinase family. MNB/DYRK subfamily.</text>
</comment>
<evidence type="ECO:0000259" key="13">
    <source>
        <dbReference type="PROSITE" id="PS50011"/>
    </source>
</evidence>
<dbReference type="Gene3D" id="3.30.10.30">
    <property type="entry name" value="DYRK"/>
    <property type="match status" value="1"/>
</dbReference>
<feature type="region of interest" description="Disordered" evidence="12">
    <location>
        <begin position="354"/>
        <end position="387"/>
    </location>
</feature>
<keyword evidence="6" id="KW-0418">Kinase</keyword>
<feature type="region of interest" description="Disordered" evidence="12">
    <location>
        <begin position="1256"/>
        <end position="1320"/>
    </location>
</feature>
<dbReference type="GO" id="GO:0004674">
    <property type="term" value="F:protein serine/threonine kinase activity"/>
    <property type="evidence" value="ECO:0007669"/>
    <property type="project" value="UniProtKB-KW"/>
</dbReference>
<dbReference type="FunFam" id="1.10.510.10:FF:000112">
    <property type="entry name" value="Putative dual specificity tyrosine-phosphorylation-regulated kinase 2"/>
    <property type="match status" value="1"/>
</dbReference>
<evidence type="ECO:0000256" key="11">
    <source>
        <dbReference type="PROSITE-ProRule" id="PRU10141"/>
    </source>
</evidence>
<dbReference type="PROSITE" id="PS50011">
    <property type="entry name" value="PROTEIN_KINASE_DOM"/>
    <property type="match status" value="1"/>
</dbReference>
<feature type="compositionally biased region" description="Pro residues" evidence="12">
    <location>
        <begin position="417"/>
        <end position="431"/>
    </location>
</feature>
<dbReference type="GO" id="GO:0005524">
    <property type="term" value="F:ATP binding"/>
    <property type="evidence" value="ECO:0007669"/>
    <property type="project" value="UniProtKB-UniRule"/>
</dbReference>
<dbReference type="PANTHER" id="PTHR24058:SF22">
    <property type="entry name" value="DUAL SPECIFICITY TYROSINE-PHOSPHORYLATION-REGULATED KINASE 4"/>
    <property type="match status" value="1"/>
</dbReference>
<evidence type="ECO:0000256" key="2">
    <source>
        <dbReference type="ARBA" id="ARBA00013203"/>
    </source>
</evidence>
<dbReference type="EMBL" id="JAAAXW010000150">
    <property type="protein sequence ID" value="KAF9541985.1"/>
    <property type="molecule type" value="Genomic_DNA"/>
</dbReference>
<dbReference type="CDD" id="cd14210">
    <property type="entry name" value="PKc_DYRK"/>
    <property type="match status" value="1"/>
</dbReference>
<evidence type="ECO:0000256" key="8">
    <source>
        <dbReference type="ARBA" id="ARBA00049003"/>
    </source>
</evidence>
<dbReference type="InterPro" id="IPR011009">
    <property type="entry name" value="Kinase-like_dom_sf"/>
</dbReference>
<evidence type="ECO:0000256" key="1">
    <source>
        <dbReference type="ARBA" id="ARBA00008867"/>
    </source>
</evidence>
<sequence>MTPSSISNSDGSPLTNLTSPVSSGRSSSGQHVQYQKSTLQAPPSPAPHAHYRSKSYSSGPIPLTLPMESSPKVAERSSPSTPAQDWPSTKHHSSYGNLTSRKTASDSLTPSRDQYRRSESYSTLQARSSQSSSQNISSEPTLPPYPSSPTVPAMDMLTRSSAYGEIQSQGAAADGSSGNESGLSRRDSWREQEQFLLQLQQRDHQTRAKHKRESFYAAFQNASNGNSNGGSAVNNNSSVSGNSGSAGNANGSTNHEEPRQPTKSISRAASPHLPSGIPQLRTKSRSGIPSTPTADLRGRPTPPPRSRSRTPAGSSASGIQTPGMTPQQPQMPQQYSGELQSILRKSVILADETAAPIVQRADPHRSPVSSTPSSKSGTPLPQTADTIPVPVADITKHLSVMDMKETPAPKVILATTEPPPPPAPVAAPRQPPSSNASHRRSIIFDIPNAPVRTNGSSHHREESGGVGRMKDVGVMVSHAKERTSIFSSASAQQTQAATRKRGKTLSAMDPPKAKPAPTLLPPMYMSTTSRSTNSSNTMASRAAGSMIPSPSGASRGGTVTPRDAASKARVQAVEASSQEIKAQRGDTSFSGLSTPPTSNSSKTAAAAQADAAKPKTTRSFSSGLLSGLSRRRSTVVDSLSIATNNGSSANDGPMKPKVTKSVTAPNSARLSTVSGQLPSPSDLKKTPTSELKTPTARSSPSNYQTVKAPASTNISNPIQPYPSGSSGGQHAQPSASIYGQGATGPGLDPKSPRAPTSSGVSPFPPLSPYAALKLYAPYLSLYERAEIGEYPQVYYVGQNCRHKKPASVEASNSNFGYDDERGDYLIVNHDHLMYRYEILDMLGKGSFGQVAKCYDHKTGEYVAIKIIRNKKRFHCQAVVEVKILDNLNKWDPEAKHNLIRMTDHFYFRNHLCIASELLSINLYEFIKSNSFQGFSLGLIKRFCTQLLQTLDLLSKHSVVHCDLKPENILLKHPTKSSIKVIDFGSSCLENEKVYTYIQSRFYRSPEVILGMSYNMAIDMWSLGCILAELYTGYPLFPGENEQEQLSCIMETQGVPDRYLIEKSSRKKVFFDHGGSPKLVVNSKGKKRRPGSKTLGQALKCSDPLFLDFLQKCLIWDPERRMKPREGLQHEWISDIRTPVRSLFSPPPSAADNTLNSSVSSNSSSTSRRRSTIFSGQPSSSVSSRPLKVKTEAETSFGSVRSTRAHVSASISYSGANQSFQGNQSQGSAYNQSNTSFDGSGSSSKYGSHYTSLYANPTSHSSNSLSAASSRRLTVSGSGGGGGGGGDMKSSGPYYGQSNGSSSSVRKNTTSMYVTGSSNTVGATTGAEYLRQINANGGYSGHRG</sequence>
<feature type="compositionally biased region" description="Polar residues" evidence="12">
    <location>
        <begin position="574"/>
        <end position="592"/>
    </location>
</feature>
<reference evidence="14" key="1">
    <citation type="journal article" date="2020" name="Fungal Divers.">
        <title>Resolving the Mortierellaceae phylogeny through synthesis of multi-gene phylogenetics and phylogenomics.</title>
        <authorList>
            <person name="Vandepol N."/>
            <person name="Liber J."/>
            <person name="Desiro A."/>
            <person name="Na H."/>
            <person name="Kennedy M."/>
            <person name="Barry K."/>
            <person name="Grigoriev I.V."/>
            <person name="Miller A.N."/>
            <person name="O'Donnell K."/>
            <person name="Stajich J.E."/>
            <person name="Bonito G."/>
        </authorList>
    </citation>
    <scope>NUCLEOTIDE SEQUENCE</scope>
    <source>
        <strain evidence="14">NRRL 2591</strain>
    </source>
</reference>
<dbReference type="PROSITE" id="PS00107">
    <property type="entry name" value="PROTEIN_KINASE_ATP"/>
    <property type="match status" value="1"/>
</dbReference>